<name>A0ABR8GWC8_9CYAN</name>
<keyword evidence="2" id="KW-1185">Reference proteome</keyword>
<evidence type="ECO:0000313" key="2">
    <source>
        <dbReference type="Proteomes" id="UP000660380"/>
    </source>
</evidence>
<dbReference type="RefSeq" id="WP_029631589.1">
    <property type="nucleotide sequence ID" value="NZ_JACJTA010000061.1"/>
</dbReference>
<dbReference type="EMBL" id="JACJTA010000061">
    <property type="protein sequence ID" value="MBD2607366.1"/>
    <property type="molecule type" value="Genomic_DNA"/>
</dbReference>
<proteinExistence type="predicted"/>
<comment type="caution">
    <text evidence="1">The sequence shown here is derived from an EMBL/GenBank/DDBJ whole genome shotgun (WGS) entry which is preliminary data.</text>
</comment>
<protein>
    <submittedName>
        <fullName evidence="1">Uncharacterized protein</fullName>
    </submittedName>
</protein>
<accession>A0ABR8GWC8</accession>
<reference evidence="1 2" key="1">
    <citation type="journal article" date="2020" name="ISME J.">
        <title>Comparative genomics reveals insights into cyanobacterial evolution and habitat adaptation.</title>
        <authorList>
            <person name="Chen M.Y."/>
            <person name="Teng W.K."/>
            <person name="Zhao L."/>
            <person name="Hu C.X."/>
            <person name="Zhou Y.K."/>
            <person name="Han B.P."/>
            <person name="Song L.R."/>
            <person name="Shu W.S."/>
        </authorList>
    </citation>
    <scope>NUCLEOTIDE SEQUENCE [LARGE SCALE GENOMIC DNA]</scope>
    <source>
        <strain evidence="1 2">FACHB-248</strain>
    </source>
</reference>
<sequence>MKFYTSSELLAELDNFSLEQLLEVKEKVDKLIQSKTLNTAASKITTHLHRTDYYTVVKHPIPNNFQVSIKGSYEKATFVSGLAQDIDIVVSSVKQVNNQNDMQALDSMIALVSEWQQDESGYDEEVYPNIEAALNQD</sequence>
<gene>
    <name evidence="1" type="ORF">H6G81_23260</name>
</gene>
<dbReference type="Proteomes" id="UP000660380">
    <property type="component" value="Unassembled WGS sequence"/>
</dbReference>
<evidence type="ECO:0000313" key="1">
    <source>
        <dbReference type="EMBL" id="MBD2607366.1"/>
    </source>
</evidence>
<organism evidence="1 2">
    <name type="scientific">Scytonema hofmannii FACHB-248</name>
    <dbReference type="NCBI Taxonomy" id="1842502"/>
    <lineage>
        <taxon>Bacteria</taxon>
        <taxon>Bacillati</taxon>
        <taxon>Cyanobacteriota</taxon>
        <taxon>Cyanophyceae</taxon>
        <taxon>Nostocales</taxon>
        <taxon>Scytonemataceae</taxon>
        <taxon>Scytonema</taxon>
    </lineage>
</organism>